<gene>
    <name evidence="3" type="ORF">KCG44_09170</name>
</gene>
<evidence type="ECO:0000313" key="4">
    <source>
        <dbReference type="Proteomes" id="UP000722336"/>
    </source>
</evidence>
<dbReference type="InterPro" id="IPR018035">
    <property type="entry name" value="Flagellar_FliH/T3SS_HrpE"/>
</dbReference>
<feature type="coiled-coil region" evidence="1">
    <location>
        <begin position="36"/>
        <end position="90"/>
    </location>
</feature>
<dbReference type="EMBL" id="JAGSPA010000003">
    <property type="protein sequence ID" value="MBV7256951.1"/>
    <property type="molecule type" value="Genomic_DNA"/>
</dbReference>
<dbReference type="RefSeq" id="WP_218445794.1">
    <property type="nucleotide sequence ID" value="NZ_JAGSPA010000003.1"/>
</dbReference>
<evidence type="ECO:0000313" key="3">
    <source>
        <dbReference type="EMBL" id="MBV7256951.1"/>
    </source>
</evidence>
<evidence type="ECO:0000256" key="1">
    <source>
        <dbReference type="SAM" id="Coils"/>
    </source>
</evidence>
<keyword evidence="1" id="KW-0175">Coiled coil</keyword>
<name>A0ABS6SGE4_9SPHN</name>
<reference evidence="3 4" key="1">
    <citation type="submission" date="2021-04" db="EMBL/GenBank/DDBJ databases">
        <authorList>
            <person name="Pira H."/>
            <person name="Risdian C."/>
            <person name="Wink J."/>
        </authorList>
    </citation>
    <scope>NUCLEOTIDE SEQUENCE [LARGE SCALE GENOMIC DNA]</scope>
    <source>
        <strain evidence="3 4">WHA3</strain>
    </source>
</reference>
<organism evidence="3 4">
    <name type="scientific">Pacificimonas pallii</name>
    <dbReference type="NCBI Taxonomy" id="2827236"/>
    <lineage>
        <taxon>Bacteria</taxon>
        <taxon>Pseudomonadati</taxon>
        <taxon>Pseudomonadota</taxon>
        <taxon>Alphaproteobacteria</taxon>
        <taxon>Sphingomonadales</taxon>
        <taxon>Sphingosinicellaceae</taxon>
        <taxon>Pacificimonas</taxon>
    </lineage>
</organism>
<feature type="domain" description="Flagellar assembly protein FliH/Type III secretion system HrpE" evidence="2">
    <location>
        <begin position="71"/>
        <end position="186"/>
    </location>
</feature>
<comment type="caution">
    <text evidence="3">The sequence shown here is derived from an EMBL/GenBank/DDBJ whole genome shotgun (WGS) entry which is preliminary data.</text>
</comment>
<evidence type="ECO:0000259" key="2">
    <source>
        <dbReference type="Pfam" id="PF02108"/>
    </source>
</evidence>
<accession>A0ABS6SGE4</accession>
<sequence>MTMYLIAASARTSVISDSAILRAVDIPAAESCTALIKRIEDREAERDAELDEAKASAAAAAEASAEERVRARHAEAFARLEARAATLDREARERAETLALAILQRIAPSLDADRLVAALAANAVAEISDTVTLEVHVHPSVAETVQKRLAGRENLTIHADASISERACLVVGPHGRVDASLEMQLSALEGAFTARRAEGALNAA</sequence>
<dbReference type="Proteomes" id="UP000722336">
    <property type="component" value="Unassembled WGS sequence"/>
</dbReference>
<proteinExistence type="predicted"/>
<keyword evidence="4" id="KW-1185">Reference proteome</keyword>
<protein>
    <recommendedName>
        <fullName evidence="2">Flagellar assembly protein FliH/Type III secretion system HrpE domain-containing protein</fullName>
    </recommendedName>
</protein>
<dbReference type="Pfam" id="PF02108">
    <property type="entry name" value="FliH"/>
    <property type="match status" value="1"/>
</dbReference>